<keyword evidence="3" id="KW-1185">Reference proteome</keyword>
<evidence type="ECO:0000313" key="3">
    <source>
        <dbReference type="Proteomes" id="UP001144313"/>
    </source>
</evidence>
<sequence length="75" mass="7870">MVDERAHSRGRHPAVASGQVGREASAPQALSEIVEDGLVDVEAPRARVPAELGLHVPSSPESKASSASESSRSRR</sequence>
<feature type="region of interest" description="Disordered" evidence="1">
    <location>
        <begin position="1"/>
        <end position="28"/>
    </location>
</feature>
<reference evidence="2" key="1">
    <citation type="submission" date="2022-12" db="EMBL/GenBank/DDBJ databases">
        <title>Reference genome sequencing for broad-spectrum identification of bacterial and archaeal isolates by mass spectrometry.</title>
        <authorList>
            <person name="Sekiguchi Y."/>
            <person name="Tourlousse D.M."/>
        </authorList>
    </citation>
    <scope>NUCLEOTIDE SEQUENCE</scope>
    <source>
        <strain evidence="2">LLR39Z86</strain>
    </source>
</reference>
<accession>A0A9W6GBK7</accession>
<name>A0A9W6GBK7_9ACTN</name>
<proteinExistence type="predicted"/>
<evidence type="ECO:0000256" key="1">
    <source>
        <dbReference type="SAM" id="MobiDB-lite"/>
    </source>
</evidence>
<feature type="compositionally biased region" description="Low complexity" evidence="1">
    <location>
        <begin position="57"/>
        <end position="75"/>
    </location>
</feature>
<organism evidence="2 3">
    <name type="scientific">Glycomyces algeriensis</name>
    <dbReference type="NCBI Taxonomy" id="256037"/>
    <lineage>
        <taxon>Bacteria</taxon>
        <taxon>Bacillati</taxon>
        <taxon>Actinomycetota</taxon>
        <taxon>Actinomycetes</taxon>
        <taxon>Glycomycetales</taxon>
        <taxon>Glycomycetaceae</taxon>
        <taxon>Glycomyces</taxon>
    </lineage>
</organism>
<comment type="caution">
    <text evidence="2">The sequence shown here is derived from an EMBL/GenBank/DDBJ whole genome shotgun (WGS) entry which is preliminary data.</text>
</comment>
<evidence type="ECO:0000313" key="2">
    <source>
        <dbReference type="EMBL" id="GLI44031.1"/>
    </source>
</evidence>
<dbReference type="EMBL" id="BSDT01000001">
    <property type="protein sequence ID" value="GLI44031.1"/>
    <property type="molecule type" value="Genomic_DNA"/>
</dbReference>
<dbReference type="AlphaFoldDB" id="A0A9W6GBK7"/>
<feature type="region of interest" description="Disordered" evidence="1">
    <location>
        <begin position="50"/>
        <end position="75"/>
    </location>
</feature>
<protein>
    <submittedName>
        <fullName evidence="2">Uncharacterized protein</fullName>
    </submittedName>
</protein>
<dbReference type="Proteomes" id="UP001144313">
    <property type="component" value="Unassembled WGS sequence"/>
</dbReference>
<gene>
    <name evidence="2" type="ORF">GALLR39Z86_38810</name>
</gene>